<dbReference type="EC" id="4.99.1.3" evidence="1"/>
<dbReference type="AlphaFoldDB" id="A0A3B1DJZ6"/>
<dbReference type="GO" id="GO:0051266">
    <property type="term" value="F:sirohydrochlorin ferrochelatase activity"/>
    <property type="evidence" value="ECO:0007669"/>
    <property type="project" value="UniProtKB-EC"/>
</dbReference>
<dbReference type="GO" id="GO:0016852">
    <property type="term" value="F:sirohydrochlorin cobaltochelatase activity"/>
    <property type="evidence" value="ECO:0007669"/>
    <property type="project" value="UniProtKB-EC"/>
</dbReference>
<dbReference type="PIRSF" id="PIRSF033579">
    <property type="entry name" value="Anaer_Co_chel"/>
    <property type="match status" value="1"/>
</dbReference>
<dbReference type="InterPro" id="IPR010388">
    <property type="entry name" value="Anaerobic_Co-chelatase"/>
</dbReference>
<protein>
    <submittedName>
        <fullName evidence="1">Sirohydrochlorin cobaltochelatase CbiK @ Sirohydrochlorin ferrochelatase activity of CbiK</fullName>
        <ecNumber evidence="1">4.99.1.3</ecNumber>
        <ecNumber evidence="1">4.99.1.4</ecNumber>
    </submittedName>
</protein>
<gene>
    <name evidence="1" type="ORF">MNBD_NITROSPIRAE03-1087</name>
</gene>
<keyword evidence="1" id="KW-0456">Lyase</keyword>
<dbReference type="EC" id="4.99.1.4" evidence="1"/>
<accession>A0A3B1DJZ6</accession>
<reference evidence="1" key="1">
    <citation type="submission" date="2018-06" db="EMBL/GenBank/DDBJ databases">
        <authorList>
            <person name="Zhirakovskaya E."/>
        </authorList>
    </citation>
    <scope>NUCLEOTIDE SEQUENCE</scope>
</reference>
<sequence length="323" mass="36729">MNTRHMVLTVTSLTIFMLFAFTGNVFAMLKTMTLKKNPAIVIAAFGTTTRAQVTYDFFDEQLKKELPAKYRSYEIRWAFTSEIVRERANRKFKKDGVKKRYLSLAQVISNLEDEGYRKIVVQPLHIFPGIEYESVLGMVEGLRLAFKDFGLRIEVGKPLLQYWGKMSSVIELLKPDLLTPQQGCNVLTSHGTEKTNEGANITYLGLDGRLSREFSNTFLGSVEGIVSRESALAKAKACKAKTVRFIPFMYVAGNHVMNDIMGSEAKKDGELSWSLEMKKAGFRTEATTIVYKGKEYYKGLGFYPEVNRIYIEGIVEMLKKFEF</sequence>
<dbReference type="GO" id="GO:0019251">
    <property type="term" value="P:anaerobic cobalamin biosynthetic process"/>
    <property type="evidence" value="ECO:0007669"/>
    <property type="project" value="InterPro"/>
</dbReference>
<evidence type="ECO:0000313" key="1">
    <source>
        <dbReference type="EMBL" id="VAX32005.1"/>
    </source>
</evidence>
<dbReference type="Gene3D" id="3.40.50.1400">
    <property type="match status" value="2"/>
</dbReference>
<dbReference type="SUPFAM" id="SSF53800">
    <property type="entry name" value="Chelatase"/>
    <property type="match status" value="1"/>
</dbReference>
<organism evidence="1">
    <name type="scientific">hydrothermal vent metagenome</name>
    <dbReference type="NCBI Taxonomy" id="652676"/>
    <lineage>
        <taxon>unclassified sequences</taxon>
        <taxon>metagenomes</taxon>
        <taxon>ecological metagenomes</taxon>
    </lineage>
</organism>
<dbReference type="Pfam" id="PF06180">
    <property type="entry name" value="CbiK"/>
    <property type="match status" value="1"/>
</dbReference>
<name>A0A3B1DJZ6_9ZZZZ</name>
<proteinExistence type="predicted"/>
<dbReference type="EMBL" id="UOGI01000127">
    <property type="protein sequence ID" value="VAX32005.1"/>
    <property type="molecule type" value="Genomic_DNA"/>
</dbReference>